<dbReference type="AlphaFoldDB" id="X1HD54"/>
<feature type="non-terminal residue" evidence="1">
    <location>
        <position position="1"/>
    </location>
</feature>
<protein>
    <submittedName>
        <fullName evidence="1">Uncharacterized protein</fullName>
    </submittedName>
</protein>
<sequence length="64" mass="7449">ENEIRNRWKKMVKLSLGYLEHRYNLFHFGSIKNSFFQLRGAQRDGAKAKSPKLGVAIKLQGKFP</sequence>
<reference evidence="1" key="1">
    <citation type="journal article" date="2014" name="Front. Microbiol.">
        <title>High frequency of phylogenetically diverse reductive dehalogenase-homologous genes in deep subseafloor sedimentary metagenomes.</title>
        <authorList>
            <person name="Kawai M."/>
            <person name="Futagami T."/>
            <person name="Toyoda A."/>
            <person name="Takaki Y."/>
            <person name="Nishi S."/>
            <person name="Hori S."/>
            <person name="Arai W."/>
            <person name="Tsubouchi T."/>
            <person name="Morono Y."/>
            <person name="Uchiyama I."/>
            <person name="Ito T."/>
            <person name="Fujiyama A."/>
            <person name="Inagaki F."/>
            <person name="Takami H."/>
        </authorList>
    </citation>
    <scope>NUCLEOTIDE SEQUENCE</scope>
    <source>
        <strain evidence="1">Expedition CK06-06</strain>
    </source>
</reference>
<accession>X1HD54</accession>
<evidence type="ECO:0000313" key="1">
    <source>
        <dbReference type="EMBL" id="GAH67342.1"/>
    </source>
</evidence>
<dbReference type="EMBL" id="BARU01025515">
    <property type="protein sequence ID" value="GAH67342.1"/>
    <property type="molecule type" value="Genomic_DNA"/>
</dbReference>
<comment type="caution">
    <text evidence="1">The sequence shown here is derived from an EMBL/GenBank/DDBJ whole genome shotgun (WGS) entry which is preliminary data.</text>
</comment>
<gene>
    <name evidence="1" type="ORF">S03H2_41098</name>
</gene>
<proteinExistence type="predicted"/>
<name>X1HD54_9ZZZZ</name>
<organism evidence="1">
    <name type="scientific">marine sediment metagenome</name>
    <dbReference type="NCBI Taxonomy" id="412755"/>
    <lineage>
        <taxon>unclassified sequences</taxon>
        <taxon>metagenomes</taxon>
        <taxon>ecological metagenomes</taxon>
    </lineage>
</organism>